<feature type="domain" description="Mycothiol-dependent maleylpyruvate isomerase metal-binding" evidence="1">
    <location>
        <begin position="11"/>
        <end position="148"/>
    </location>
</feature>
<dbReference type="EMBL" id="AWSA01000017">
    <property type="protein sequence ID" value="EWT01846.1"/>
    <property type="molecule type" value="Genomic_DNA"/>
</dbReference>
<dbReference type="eggNOG" id="ENOG5031RF6">
    <property type="taxonomic scope" value="Bacteria"/>
</dbReference>
<sequence length="233" mass="24891">MRPTDVTTAHLARETDRVLATAERLRDDEIAAPSLCTGWSRGHVLAHLARNADALGRVCDAALTGAAVTMYAGDDVRDAEIDAGAARSARELAEDLRLSAERLAPQAARIGPEHEGMTVERTPGGARIPVEKVPYLRLRELVFHHVDLDAGYAFSDVDPEVLELLLDDAVARLRSSDVPPSMTVRTDEGDSHVLGEGSVTVTGPRAAVLLWLARGRTGGVHADADLPRLPFGG</sequence>
<name>W9G6M7_9MICO</name>
<accession>W9G6M7</accession>
<dbReference type="OrthoDB" id="5118203at2"/>
<dbReference type="InterPro" id="IPR034660">
    <property type="entry name" value="DinB/YfiT-like"/>
</dbReference>
<dbReference type="SUPFAM" id="SSF55718">
    <property type="entry name" value="SCP-like"/>
    <property type="match status" value="1"/>
</dbReference>
<dbReference type="AlphaFoldDB" id="W9G6M7"/>
<evidence type="ECO:0000313" key="2">
    <source>
        <dbReference type="EMBL" id="EWT01846.1"/>
    </source>
</evidence>
<organism evidence="2 3">
    <name type="scientific">Intrasporangium oryzae NRRL B-24470</name>
    <dbReference type="NCBI Taxonomy" id="1386089"/>
    <lineage>
        <taxon>Bacteria</taxon>
        <taxon>Bacillati</taxon>
        <taxon>Actinomycetota</taxon>
        <taxon>Actinomycetes</taxon>
        <taxon>Micrococcales</taxon>
        <taxon>Intrasporangiaceae</taxon>
        <taxon>Intrasporangium</taxon>
    </lineage>
</organism>
<reference evidence="2 3" key="1">
    <citation type="submission" date="2013-08" db="EMBL/GenBank/DDBJ databases">
        <title>Intrasporangium oryzae NRRL B-24470.</title>
        <authorList>
            <person name="Liu H."/>
            <person name="Wang G."/>
        </authorList>
    </citation>
    <scope>NUCLEOTIDE SEQUENCE [LARGE SCALE GENOMIC DNA]</scope>
    <source>
        <strain evidence="2 3">NRRL B-24470</strain>
    </source>
</reference>
<protein>
    <recommendedName>
        <fullName evidence="1">Mycothiol-dependent maleylpyruvate isomerase metal-binding domain-containing protein</fullName>
    </recommendedName>
</protein>
<proteinExistence type="predicted"/>
<dbReference type="Proteomes" id="UP000019489">
    <property type="component" value="Unassembled WGS sequence"/>
</dbReference>
<dbReference type="STRING" id="1386089.N865_08280"/>
<dbReference type="InterPro" id="IPR036527">
    <property type="entry name" value="SCP2_sterol-bd_dom_sf"/>
</dbReference>
<gene>
    <name evidence="2" type="ORF">N865_08280</name>
</gene>
<dbReference type="InterPro" id="IPR024344">
    <property type="entry name" value="MDMPI_metal-binding"/>
</dbReference>
<dbReference type="GO" id="GO:0046872">
    <property type="term" value="F:metal ion binding"/>
    <property type="evidence" value="ECO:0007669"/>
    <property type="project" value="InterPro"/>
</dbReference>
<dbReference type="NCBIfam" id="TIGR03083">
    <property type="entry name" value="maleylpyruvate isomerase family mycothiol-dependent enzyme"/>
    <property type="match status" value="1"/>
</dbReference>
<dbReference type="Gene3D" id="1.20.120.450">
    <property type="entry name" value="dinb family like domain"/>
    <property type="match status" value="1"/>
</dbReference>
<dbReference type="RefSeq" id="WP_034804870.1">
    <property type="nucleotide sequence ID" value="NZ_AWSA01000017.1"/>
</dbReference>
<keyword evidence="3" id="KW-1185">Reference proteome</keyword>
<dbReference type="SUPFAM" id="SSF109854">
    <property type="entry name" value="DinB/YfiT-like putative metalloenzymes"/>
    <property type="match status" value="1"/>
</dbReference>
<dbReference type="Pfam" id="PF11716">
    <property type="entry name" value="MDMPI_N"/>
    <property type="match status" value="1"/>
</dbReference>
<dbReference type="PATRIC" id="fig|1386089.3.peg.1974"/>
<dbReference type="InterPro" id="IPR017517">
    <property type="entry name" value="Maleyloyr_isom"/>
</dbReference>
<comment type="caution">
    <text evidence="2">The sequence shown here is derived from an EMBL/GenBank/DDBJ whole genome shotgun (WGS) entry which is preliminary data.</text>
</comment>
<evidence type="ECO:0000313" key="3">
    <source>
        <dbReference type="Proteomes" id="UP000019489"/>
    </source>
</evidence>
<evidence type="ECO:0000259" key="1">
    <source>
        <dbReference type="Pfam" id="PF11716"/>
    </source>
</evidence>